<comment type="caution">
    <text evidence="1">The sequence shown here is derived from an EMBL/GenBank/DDBJ whole genome shotgun (WGS) entry which is preliminary data.</text>
</comment>
<name>A0ABT2RL90_9FIRM</name>
<reference evidence="1 2" key="1">
    <citation type="journal article" date="2021" name="ISME Commun">
        <title>Automated analysis of genomic sequences facilitates high-throughput and comprehensive description of bacteria.</title>
        <authorList>
            <person name="Hitch T.C.A."/>
        </authorList>
    </citation>
    <scope>NUCLEOTIDE SEQUENCE [LARGE SCALE GENOMIC DNA]</scope>
    <source>
        <strain evidence="1 2">Sanger_03</strain>
    </source>
</reference>
<protein>
    <recommendedName>
        <fullName evidence="3">Tetratricopeptide repeat protein</fullName>
    </recommendedName>
</protein>
<sequence length="159" mass="18898">MRRLWECKDWSAFLDTDCRKGIRLRFDKAVDKEVRRACKEYVFWLRTQYDFPMRVPIYFKASKQVITSTGEKGSALFFGPYDKSIEPYIKVSVGDYQESLERVGKDNALAGILHSITHELSHYYQWIKDYDIDIEKSERQAKYYATVIVEDYAETREHP</sequence>
<dbReference type="Proteomes" id="UP001652431">
    <property type="component" value="Unassembled WGS sequence"/>
</dbReference>
<evidence type="ECO:0008006" key="3">
    <source>
        <dbReference type="Google" id="ProtNLM"/>
    </source>
</evidence>
<evidence type="ECO:0000313" key="2">
    <source>
        <dbReference type="Proteomes" id="UP001652431"/>
    </source>
</evidence>
<dbReference type="RefSeq" id="WP_158369229.1">
    <property type="nucleotide sequence ID" value="NZ_JAOQJU010000004.1"/>
</dbReference>
<proteinExistence type="predicted"/>
<dbReference type="EMBL" id="JAOQJU010000004">
    <property type="protein sequence ID" value="MCU6686182.1"/>
    <property type="molecule type" value="Genomic_DNA"/>
</dbReference>
<gene>
    <name evidence="1" type="ORF">OCV99_06360</name>
</gene>
<organism evidence="1 2">
    <name type="scientific">Dorea acetigenes</name>
    <dbReference type="NCBI Taxonomy" id="2981787"/>
    <lineage>
        <taxon>Bacteria</taxon>
        <taxon>Bacillati</taxon>
        <taxon>Bacillota</taxon>
        <taxon>Clostridia</taxon>
        <taxon>Lachnospirales</taxon>
        <taxon>Lachnospiraceae</taxon>
        <taxon>Dorea</taxon>
    </lineage>
</organism>
<keyword evidence="2" id="KW-1185">Reference proteome</keyword>
<evidence type="ECO:0000313" key="1">
    <source>
        <dbReference type="EMBL" id="MCU6686182.1"/>
    </source>
</evidence>
<accession>A0ABT2RL90</accession>